<comment type="caution">
    <text evidence="12">The sequence shown here is derived from an EMBL/GenBank/DDBJ whole genome shotgun (WGS) entry which is preliminary data.</text>
</comment>
<feature type="transmembrane region" description="Helical" evidence="9">
    <location>
        <begin position="376"/>
        <end position="400"/>
    </location>
</feature>
<feature type="transmembrane region" description="Helical" evidence="9">
    <location>
        <begin position="319"/>
        <end position="339"/>
    </location>
</feature>
<dbReference type="FunFam" id="3.40.50.300:FF:000298">
    <property type="entry name" value="ATP-binding cassette sub-family A member 12"/>
    <property type="match status" value="1"/>
</dbReference>
<dbReference type="InterPro" id="IPR017871">
    <property type="entry name" value="ABC_transporter-like_CS"/>
</dbReference>
<dbReference type="GO" id="GO:0140359">
    <property type="term" value="F:ABC-type transporter activity"/>
    <property type="evidence" value="ECO:0007669"/>
    <property type="project" value="InterPro"/>
</dbReference>
<feature type="transmembrane region" description="Helical" evidence="9">
    <location>
        <begin position="1074"/>
        <end position="1107"/>
    </location>
</feature>
<dbReference type="PROSITE" id="PS00211">
    <property type="entry name" value="ABC_TRANSPORTER_1"/>
    <property type="match status" value="1"/>
</dbReference>
<dbReference type="InterPro" id="IPR003593">
    <property type="entry name" value="AAA+_ATPase"/>
</dbReference>
<dbReference type="Pfam" id="PF00005">
    <property type="entry name" value="ABC_tran"/>
    <property type="match status" value="2"/>
</dbReference>
<feature type="transmembrane region" description="Helical" evidence="9">
    <location>
        <begin position="1263"/>
        <end position="1285"/>
    </location>
</feature>
<dbReference type="InterPro" id="IPR003439">
    <property type="entry name" value="ABC_transporter-like_ATP-bd"/>
</dbReference>
<dbReference type="CDD" id="cd03263">
    <property type="entry name" value="ABC_subfamily_A"/>
    <property type="match status" value="2"/>
</dbReference>
<evidence type="ECO:0000256" key="6">
    <source>
        <dbReference type="ARBA" id="ARBA00022840"/>
    </source>
</evidence>
<keyword evidence="5" id="KW-0547">Nucleotide-binding</keyword>
<gene>
    <name evidence="12" type="ORF">RN001_009415</name>
</gene>
<dbReference type="SMART" id="SM00382">
    <property type="entry name" value="AAA"/>
    <property type="match status" value="2"/>
</dbReference>
<feature type="transmembrane region" description="Helical" evidence="9">
    <location>
        <begin position="1042"/>
        <end position="1062"/>
    </location>
</feature>
<dbReference type="PROSITE" id="PS50893">
    <property type="entry name" value="ABC_TRANSPORTER_2"/>
    <property type="match status" value="2"/>
</dbReference>
<evidence type="ECO:0000313" key="12">
    <source>
        <dbReference type="EMBL" id="KAK4876909.1"/>
    </source>
</evidence>
<dbReference type="Pfam" id="PF12698">
    <property type="entry name" value="ABC2_membrane_3"/>
    <property type="match status" value="2"/>
</dbReference>
<dbReference type="PANTHER" id="PTHR19229">
    <property type="entry name" value="ATP-BINDING CASSETTE TRANSPORTER SUBFAMILY A ABCA"/>
    <property type="match status" value="1"/>
</dbReference>
<accession>A0AAN7P4N5</accession>
<feature type="transmembrane region" description="Helical" evidence="9">
    <location>
        <begin position="871"/>
        <end position="893"/>
    </location>
</feature>
<reference evidence="13" key="1">
    <citation type="submission" date="2023-01" db="EMBL/GenBank/DDBJ databases">
        <title>Key to firefly adult light organ development and bioluminescence: homeobox transcription factors regulate luciferase expression and transportation to peroxisome.</title>
        <authorList>
            <person name="Fu X."/>
        </authorList>
    </citation>
    <scope>NUCLEOTIDE SEQUENCE [LARGE SCALE GENOMIC DNA]</scope>
</reference>
<name>A0AAN7P4N5_9COLE</name>
<feature type="domain" description="ABC transporter" evidence="11">
    <location>
        <begin position="498"/>
        <end position="727"/>
    </location>
</feature>
<keyword evidence="13" id="KW-1185">Reference proteome</keyword>
<keyword evidence="7 9" id="KW-1133">Transmembrane helix</keyword>
<dbReference type="InterPro" id="IPR027417">
    <property type="entry name" value="P-loop_NTPase"/>
</dbReference>
<dbReference type="InterPro" id="IPR056264">
    <property type="entry name" value="R2_ABCA1-4-like"/>
</dbReference>
<evidence type="ECO:0000256" key="9">
    <source>
        <dbReference type="SAM" id="Phobius"/>
    </source>
</evidence>
<organism evidence="12 13">
    <name type="scientific">Aquatica leii</name>
    <dbReference type="NCBI Taxonomy" id="1421715"/>
    <lineage>
        <taxon>Eukaryota</taxon>
        <taxon>Metazoa</taxon>
        <taxon>Ecdysozoa</taxon>
        <taxon>Arthropoda</taxon>
        <taxon>Hexapoda</taxon>
        <taxon>Insecta</taxon>
        <taxon>Pterygota</taxon>
        <taxon>Neoptera</taxon>
        <taxon>Endopterygota</taxon>
        <taxon>Coleoptera</taxon>
        <taxon>Polyphaga</taxon>
        <taxon>Elateriformia</taxon>
        <taxon>Elateroidea</taxon>
        <taxon>Lampyridae</taxon>
        <taxon>Luciolinae</taxon>
        <taxon>Aquatica</taxon>
    </lineage>
</organism>
<evidence type="ECO:0000259" key="11">
    <source>
        <dbReference type="PROSITE" id="PS50893"/>
    </source>
</evidence>
<dbReference type="PANTHER" id="PTHR19229:SF250">
    <property type="entry name" value="ABC TRANSPORTER DOMAIN-CONTAINING PROTEIN-RELATED"/>
    <property type="match status" value="1"/>
</dbReference>
<evidence type="ECO:0000256" key="2">
    <source>
        <dbReference type="ARBA" id="ARBA00022448"/>
    </source>
</evidence>
<feature type="chain" id="PRO_5043022126" description="ABC transporter domain-containing protein" evidence="10">
    <location>
        <begin position="27"/>
        <end position="1662"/>
    </location>
</feature>
<feature type="transmembrane region" description="Helical" evidence="9">
    <location>
        <begin position="1119"/>
        <end position="1145"/>
    </location>
</feature>
<dbReference type="GO" id="GO:0005319">
    <property type="term" value="F:lipid transporter activity"/>
    <property type="evidence" value="ECO:0007669"/>
    <property type="project" value="TreeGrafter"/>
</dbReference>
<evidence type="ECO:0000256" key="5">
    <source>
        <dbReference type="ARBA" id="ARBA00022741"/>
    </source>
</evidence>
<evidence type="ECO:0000256" key="1">
    <source>
        <dbReference type="ARBA" id="ARBA00004141"/>
    </source>
</evidence>
<feature type="transmembrane region" description="Helical" evidence="9">
    <location>
        <begin position="345"/>
        <end position="364"/>
    </location>
</feature>
<dbReference type="Gene3D" id="3.40.50.300">
    <property type="entry name" value="P-loop containing nucleotide triphosphate hydrolases"/>
    <property type="match status" value="2"/>
</dbReference>
<dbReference type="GO" id="GO:0005524">
    <property type="term" value="F:ATP binding"/>
    <property type="evidence" value="ECO:0007669"/>
    <property type="project" value="UniProtKB-KW"/>
</dbReference>
<feature type="transmembrane region" description="Helical" evidence="9">
    <location>
        <begin position="420"/>
        <end position="442"/>
    </location>
</feature>
<proteinExistence type="predicted"/>
<dbReference type="InterPro" id="IPR026082">
    <property type="entry name" value="ABCA"/>
</dbReference>
<keyword evidence="4" id="KW-0677">Repeat</keyword>
<dbReference type="GO" id="GO:0016887">
    <property type="term" value="F:ATP hydrolysis activity"/>
    <property type="evidence" value="ECO:0007669"/>
    <property type="project" value="InterPro"/>
</dbReference>
<feature type="domain" description="ABC transporter" evidence="11">
    <location>
        <begin position="1333"/>
        <end position="1563"/>
    </location>
</feature>
<dbReference type="Proteomes" id="UP001353858">
    <property type="component" value="Unassembled WGS sequence"/>
</dbReference>
<dbReference type="FunFam" id="3.40.50.300:FF:000327">
    <property type="entry name" value="ATP-binding cassette sub-family A member 3"/>
    <property type="match status" value="1"/>
</dbReference>
<evidence type="ECO:0000313" key="13">
    <source>
        <dbReference type="Proteomes" id="UP001353858"/>
    </source>
</evidence>
<evidence type="ECO:0000256" key="10">
    <source>
        <dbReference type="SAM" id="SignalP"/>
    </source>
</evidence>
<feature type="transmembrane region" description="Helical" evidence="9">
    <location>
        <begin position="233"/>
        <end position="254"/>
    </location>
</feature>
<dbReference type="Pfam" id="PF23321">
    <property type="entry name" value="R1_ABCA1"/>
    <property type="match status" value="1"/>
</dbReference>
<dbReference type="EMBL" id="JARPUR010000004">
    <property type="protein sequence ID" value="KAK4876909.1"/>
    <property type="molecule type" value="Genomic_DNA"/>
</dbReference>
<sequence length="1662" mass="189560">MQTLLEVISPPLCCFLLVMLRTLVTPEKHAARFYTPFEPNIKVLDNNEIDRVYWSPFNQELEVIIIHAVSQLNREYGCDLKPIPVPNSQSLHAVLMENSSALVGIEFDDAVQYGFSIPNELYVTLRFPGELRLATMSDSQDSSEYSWVTHLIFPMYQMPGPRDYELNEGAKPEYNGEGFLKLQMQLGISLIHYWMSMDLTSELLDSNFSMNIKMQRFPHPPWISDKLLTALRLFVSLIIMLSTVYTCVNNVRVVTAEKEKQLKEAMRIMGLPNWLHWLAWFVKTFIMMFISQILVVALFKIKWFGRGAIFPQSNPLVILYFLCFFVSATTTFCFAISVFFAKANLASTVTGMVWFLSFFPYSFLQSQYDTLSLFEKLLACLSSTSAMGYGFQIILMYEGIGVGIQWDNIGSATSPDDTLTLNVVVAMLIFDTILYMMITIYVEAVFPGETGVPQVWYFPFTKTYWFGARKYMMVEDKSKPTEPSDFFEPEPENLYAGIRIIRLEKKYSNRVAVKDLNLKMYRDQITVLLGHNGAGKTTTMSMLTGLIRPTNGTAIIDGYDIRTDKKRARKSIGLCPQYNVLFDELTVAEHLYFFTRLKGIRRNRINAEIKKYVELLELDAKKNSPAGTLSGGMQRKLSVGIALCGNSQIVMLDEPTAGMDPAARRALWDLLISQKQGRTMLLSTHFMDEADLLGDRIAIMSGGVLQCCGSSFFLKKKYGAGYHLIMEKSSRCVVSSVTKLLAAYIPGIQVKSEVGKELTYVLGEEYAPVFEEMLNKLEHESKALGIESYGISLTTLEEVFMMVGADDKKEPQQQTTAVVEVGIVQYMVKSNRKYNKIYEMDREAVLLTGWQLWFNQFEAMLTKRMLTVYRAWALFLVQNVLAVLFISLAIIVVRNVKYYDDMPELLMTLSAYYQSITVVTSSDYNIYASQYISHLKNNGYELINVTNGNMNEVIYNEIINNYVRVRQRYICGASFDDNGLIAWFNTETYHAAPLCLQLLLNSVLKSTIGFEFEMVFINHPMKFTSETKFRDLATGHNMGYQIAFNLGFGMAFVSSFYIIYYIKERASKAKHIQFVSGVGVVAFWGSSFIIDFLTFIFTSFCICLAILCFNEDGFNTFDDIKHVFCALMCFAYTMLPLTYLAAFLFDIPATGYTKMSLCSVFLGVAGFLGIQMLRTPGLDLDDLADNLHWGMLIVPHYALSSFIRDTNILYVIHSICDNIMEKCLNVAFNKEMCLSMICIQQEKCCTTTKHYYDWEYPGVGRNVFYSLLVGTVCIIILLLIEYKVIRKIRHKLRKTKYVPPDSKIVDIHVDIDIQQENEYIRNAPYEEIRQHNLFMRDISKCYGKFVAVNNICLAVKKLECFGLLGLNGAGKTTTFKIMTGDIKCTSGDAWINGVPLKGHLKTIQRMIGYCPQFDALLDDLTCRETLKIFSMLRGLPEPDAKQKAEKLALEFDFVKHLDKQVYALSGGNKRKLSTAISVIGGPDVLYLDEPTTGMDPATKRFLWDALCKIRDRGTCIVLTSHSMEECEALCTRIAIMVNGMFVCMGSPQHLKTRFSDGYTLMIKLKKGTSTVEIEDYIEEHLPTAELREKHQEMLTYYIIQDDNLKWSTLFGVMQKAKLNQNIEDYSVGQSTLEQVFLSFTKYQSEKYKIKGKKKRRHLEVLK</sequence>
<keyword evidence="2" id="KW-0813">Transport</keyword>
<keyword evidence="3 9" id="KW-0812">Transmembrane</keyword>
<dbReference type="SUPFAM" id="SSF52540">
    <property type="entry name" value="P-loop containing nucleoside triphosphate hydrolases"/>
    <property type="match status" value="2"/>
</dbReference>
<evidence type="ECO:0000256" key="3">
    <source>
        <dbReference type="ARBA" id="ARBA00022692"/>
    </source>
</evidence>
<evidence type="ECO:0000256" key="4">
    <source>
        <dbReference type="ARBA" id="ARBA00022737"/>
    </source>
</evidence>
<comment type="subcellular location">
    <subcellularLocation>
        <location evidence="1">Membrane</location>
        <topology evidence="1">Multi-pass membrane protein</topology>
    </subcellularLocation>
</comment>
<evidence type="ECO:0000256" key="7">
    <source>
        <dbReference type="ARBA" id="ARBA00022989"/>
    </source>
</evidence>
<feature type="transmembrane region" description="Helical" evidence="9">
    <location>
        <begin position="274"/>
        <end position="299"/>
    </location>
</feature>
<keyword evidence="8 9" id="KW-0472">Membrane</keyword>
<dbReference type="GO" id="GO:0016020">
    <property type="term" value="C:membrane"/>
    <property type="evidence" value="ECO:0007669"/>
    <property type="project" value="UniProtKB-SubCell"/>
</dbReference>
<dbReference type="InterPro" id="IPR013525">
    <property type="entry name" value="ABC2_TM"/>
</dbReference>
<evidence type="ECO:0000256" key="8">
    <source>
        <dbReference type="ARBA" id="ARBA00023136"/>
    </source>
</evidence>
<feature type="signal peptide" evidence="10">
    <location>
        <begin position="1"/>
        <end position="26"/>
    </location>
</feature>
<keyword evidence="10" id="KW-0732">Signal</keyword>
<protein>
    <recommendedName>
        <fullName evidence="11">ABC transporter domain-containing protein</fullName>
    </recommendedName>
</protein>
<keyword evidence="6" id="KW-0067">ATP-binding</keyword>